<sequence>MIKKTILLLIFSVILTSCVPYKQLEELGIINTRGVDVTENNRVETTIIAYQFDAQNPQITTSTTGVGKTIKGARENAGYNTNFELSPGQIRLELYGKETAEEGILEYLSTLVRDARVSDTMLVAISNITANEVLTVGQEELNTDVGQIIQSLIEKEVKEYSIPKTSLQHFLHIEADIGQDPVAPIIGLRNNKPAIVGIGAFSNDRLVGELHIDQAFLINTFLTNVKGTPMEISLPREPFVDFIFNNETNSMQPDKLEDKEHLTILVRISKGKGDITLKNIDDLHFEANVHLEVDLYESSELLSVKNKKIAAILEEEIEKEFKRQYDVLLAKLQEIDSDPLGFGGIYRTKKKGERLTDTEWREKYPNITVDFNVNVDLMHYGTIQ</sequence>
<feature type="domain" description="Spore germination protein N-terminal" evidence="9">
    <location>
        <begin position="21"/>
        <end position="187"/>
    </location>
</feature>
<gene>
    <name evidence="10" type="ORF">D1B32_03895</name>
</gene>
<proteinExistence type="inferred from homology"/>
<dbReference type="GO" id="GO:0016020">
    <property type="term" value="C:membrane"/>
    <property type="evidence" value="ECO:0007669"/>
    <property type="project" value="UniProtKB-SubCell"/>
</dbReference>
<dbReference type="OrthoDB" id="2592518at2"/>
<dbReference type="InterPro" id="IPR057336">
    <property type="entry name" value="GerAC_N"/>
</dbReference>
<evidence type="ECO:0000256" key="3">
    <source>
        <dbReference type="ARBA" id="ARBA00022544"/>
    </source>
</evidence>
<evidence type="ECO:0000256" key="2">
    <source>
        <dbReference type="ARBA" id="ARBA00007886"/>
    </source>
</evidence>
<dbReference type="InterPro" id="IPR038501">
    <property type="entry name" value="Spore_GerAC_C_sf"/>
</dbReference>
<accession>A0A417YLG0</accession>
<dbReference type="InterPro" id="IPR046953">
    <property type="entry name" value="Spore_GerAC-like_C"/>
</dbReference>
<evidence type="ECO:0000256" key="5">
    <source>
        <dbReference type="ARBA" id="ARBA00023136"/>
    </source>
</evidence>
<dbReference type="Pfam" id="PF05504">
    <property type="entry name" value="Spore_GerAC"/>
    <property type="match status" value="1"/>
</dbReference>
<dbReference type="EMBL" id="QWEH01000002">
    <property type="protein sequence ID" value="RHW34319.1"/>
    <property type="molecule type" value="Genomic_DNA"/>
</dbReference>
<dbReference type="RefSeq" id="WP_118888681.1">
    <property type="nucleotide sequence ID" value="NZ_PHUT01000002.1"/>
</dbReference>
<evidence type="ECO:0000256" key="1">
    <source>
        <dbReference type="ARBA" id="ARBA00004635"/>
    </source>
</evidence>
<keyword evidence="7" id="KW-0449">Lipoprotein</keyword>
<evidence type="ECO:0000256" key="7">
    <source>
        <dbReference type="ARBA" id="ARBA00023288"/>
    </source>
</evidence>
<comment type="similarity">
    <text evidence="2">Belongs to the GerABKC lipoprotein family.</text>
</comment>
<evidence type="ECO:0000259" key="9">
    <source>
        <dbReference type="Pfam" id="PF25198"/>
    </source>
</evidence>
<evidence type="ECO:0000313" key="11">
    <source>
        <dbReference type="Proteomes" id="UP000285456"/>
    </source>
</evidence>
<dbReference type="PANTHER" id="PTHR35789:SF1">
    <property type="entry name" value="SPORE GERMINATION PROTEIN B3"/>
    <property type="match status" value="1"/>
</dbReference>
<evidence type="ECO:0000256" key="6">
    <source>
        <dbReference type="ARBA" id="ARBA00023139"/>
    </source>
</evidence>
<dbReference type="AlphaFoldDB" id="A0A417YLG0"/>
<keyword evidence="6" id="KW-0564">Palmitate</keyword>
<feature type="domain" description="Spore germination GerAC-like C-terminal" evidence="8">
    <location>
        <begin position="197"/>
        <end position="381"/>
    </location>
</feature>
<comment type="caution">
    <text evidence="10">The sequence shown here is derived from an EMBL/GenBank/DDBJ whole genome shotgun (WGS) entry which is preliminary data.</text>
</comment>
<evidence type="ECO:0000313" key="10">
    <source>
        <dbReference type="EMBL" id="RHW34319.1"/>
    </source>
</evidence>
<dbReference type="Pfam" id="PF25198">
    <property type="entry name" value="Spore_GerAC_N"/>
    <property type="match status" value="1"/>
</dbReference>
<dbReference type="InterPro" id="IPR008844">
    <property type="entry name" value="Spore_GerAC-like"/>
</dbReference>
<evidence type="ECO:0000256" key="4">
    <source>
        <dbReference type="ARBA" id="ARBA00022729"/>
    </source>
</evidence>
<protein>
    <submittedName>
        <fullName evidence="10">Ger(X)C family spore germination protein</fullName>
    </submittedName>
</protein>
<keyword evidence="3" id="KW-0309">Germination</keyword>
<dbReference type="PANTHER" id="PTHR35789">
    <property type="entry name" value="SPORE GERMINATION PROTEIN B3"/>
    <property type="match status" value="1"/>
</dbReference>
<evidence type="ECO:0000259" key="8">
    <source>
        <dbReference type="Pfam" id="PF05504"/>
    </source>
</evidence>
<comment type="subcellular location">
    <subcellularLocation>
        <location evidence="1">Membrane</location>
        <topology evidence="1">Lipid-anchor</topology>
    </subcellularLocation>
</comment>
<dbReference type="Proteomes" id="UP000285456">
    <property type="component" value="Unassembled WGS sequence"/>
</dbReference>
<dbReference type="Gene3D" id="3.30.300.210">
    <property type="entry name" value="Nutrient germinant receptor protein C, domain 3"/>
    <property type="match status" value="1"/>
</dbReference>
<dbReference type="GO" id="GO:0009847">
    <property type="term" value="P:spore germination"/>
    <property type="evidence" value="ECO:0007669"/>
    <property type="project" value="InterPro"/>
</dbReference>
<name>A0A417YLG0_9BACI</name>
<reference evidence="10 11" key="1">
    <citation type="journal article" date="2007" name="Int. J. Syst. Evol. Microbiol.">
        <title>Oceanobacillus profundus sp. nov., isolated from a deep-sea sediment core.</title>
        <authorList>
            <person name="Kim Y.G."/>
            <person name="Choi D.H."/>
            <person name="Hyun S."/>
            <person name="Cho B.C."/>
        </authorList>
    </citation>
    <scope>NUCLEOTIDE SEQUENCE [LARGE SCALE GENOMIC DNA]</scope>
    <source>
        <strain evidence="10 11">DSM 18246</strain>
    </source>
</reference>
<keyword evidence="5" id="KW-0472">Membrane</keyword>
<keyword evidence="4" id="KW-0732">Signal</keyword>
<dbReference type="PROSITE" id="PS51257">
    <property type="entry name" value="PROKAR_LIPOPROTEIN"/>
    <property type="match status" value="1"/>
</dbReference>
<keyword evidence="11" id="KW-1185">Reference proteome</keyword>
<organism evidence="10 11">
    <name type="scientific">Oceanobacillus profundus</name>
    <dbReference type="NCBI Taxonomy" id="372463"/>
    <lineage>
        <taxon>Bacteria</taxon>
        <taxon>Bacillati</taxon>
        <taxon>Bacillota</taxon>
        <taxon>Bacilli</taxon>
        <taxon>Bacillales</taxon>
        <taxon>Bacillaceae</taxon>
        <taxon>Oceanobacillus</taxon>
    </lineage>
</organism>